<dbReference type="SUPFAM" id="SSF82199">
    <property type="entry name" value="SET domain"/>
    <property type="match status" value="1"/>
</dbReference>
<organism evidence="3 4">
    <name type="scientific">Elliptochloris bilobata</name>
    <dbReference type="NCBI Taxonomy" id="381761"/>
    <lineage>
        <taxon>Eukaryota</taxon>
        <taxon>Viridiplantae</taxon>
        <taxon>Chlorophyta</taxon>
        <taxon>core chlorophytes</taxon>
        <taxon>Trebouxiophyceae</taxon>
        <taxon>Trebouxiophyceae incertae sedis</taxon>
        <taxon>Elliptochloris clade</taxon>
        <taxon>Elliptochloris</taxon>
    </lineage>
</organism>
<dbReference type="PANTHER" id="PTHR13271:SF140">
    <property type="entry name" value="SET DOMAIN-CONTAINING PROTEIN"/>
    <property type="match status" value="1"/>
</dbReference>
<name>A0AAW1QMG1_9CHLO</name>
<protein>
    <recommendedName>
        <fullName evidence="2">SET domain-containing protein</fullName>
    </recommendedName>
</protein>
<feature type="compositionally biased region" description="Acidic residues" evidence="1">
    <location>
        <begin position="384"/>
        <end position="393"/>
    </location>
</feature>
<evidence type="ECO:0000259" key="2">
    <source>
        <dbReference type="PROSITE" id="PS50280"/>
    </source>
</evidence>
<evidence type="ECO:0000256" key="1">
    <source>
        <dbReference type="SAM" id="MobiDB-lite"/>
    </source>
</evidence>
<dbReference type="InterPro" id="IPR001214">
    <property type="entry name" value="SET_dom"/>
</dbReference>
<gene>
    <name evidence="3" type="ORF">WJX81_008589</name>
</gene>
<dbReference type="Gene3D" id="3.90.1410.10">
    <property type="entry name" value="set domain protein methyltransferase, domain 1"/>
    <property type="match status" value="1"/>
</dbReference>
<comment type="caution">
    <text evidence="3">The sequence shown here is derived from an EMBL/GenBank/DDBJ whole genome shotgun (WGS) entry which is preliminary data.</text>
</comment>
<keyword evidence="4" id="KW-1185">Reference proteome</keyword>
<evidence type="ECO:0000313" key="3">
    <source>
        <dbReference type="EMBL" id="KAK9822392.1"/>
    </source>
</evidence>
<dbReference type="PROSITE" id="PS50280">
    <property type="entry name" value="SET"/>
    <property type="match status" value="1"/>
</dbReference>
<sequence>MDFLFDALIRASNGTADVTVGSVPGSDGLRGVLADREFAAGETVISVPFQLAVQVGFANHSAQELALRLLRRRASQPEWWAAHASYWESLPPIRRVYTKECWRPEHLALLQDTALEQYISANTLKTTAAYHGALEESPGLPPLSVANVSLAEFRHWAALISSYSFLFPSADGSAKRYLLPLADLMNHNGTAPGVQIVKSPRAGAFLATALRNISAGEQVTHRYSFALERPDYAIANYFFTQRLDDPPRAALDLPAHDLEANFEDASDAHFEPREGIEAQVEARRLANQLAAFPTVEARRLANQLAAFPTSQAQDAEQLTRGVDDAGAPLDWRVRRIVEFRVQRKRALRRAIRRLHRPRGRADHPVHMRRRHGQDGVTDLHGDTRDEDLGDLLT</sequence>
<feature type="region of interest" description="Disordered" evidence="1">
    <location>
        <begin position="354"/>
        <end position="393"/>
    </location>
</feature>
<dbReference type="InterPro" id="IPR046341">
    <property type="entry name" value="SET_dom_sf"/>
</dbReference>
<reference evidence="3 4" key="1">
    <citation type="journal article" date="2024" name="Nat. Commun.">
        <title>Phylogenomics reveals the evolutionary origins of lichenization in chlorophyte algae.</title>
        <authorList>
            <person name="Puginier C."/>
            <person name="Libourel C."/>
            <person name="Otte J."/>
            <person name="Skaloud P."/>
            <person name="Haon M."/>
            <person name="Grisel S."/>
            <person name="Petersen M."/>
            <person name="Berrin J.G."/>
            <person name="Delaux P.M."/>
            <person name="Dal Grande F."/>
            <person name="Keller J."/>
        </authorList>
    </citation>
    <scope>NUCLEOTIDE SEQUENCE [LARGE SCALE GENOMIC DNA]</scope>
    <source>
        <strain evidence="3 4">SAG 245.80</strain>
    </source>
</reference>
<dbReference type="Pfam" id="PF00856">
    <property type="entry name" value="SET"/>
    <property type="match status" value="1"/>
</dbReference>
<dbReference type="InterPro" id="IPR050600">
    <property type="entry name" value="SETD3_SETD6_MTase"/>
</dbReference>
<dbReference type="CDD" id="cd10527">
    <property type="entry name" value="SET_LSMT"/>
    <property type="match status" value="1"/>
</dbReference>
<feature type="domain" description="SET" evidence="2">
    <location>
        <begin position="16"/>
        <end position="224"/>
    </location>
</feature>
<dbReference type="EMBL" id="JALJOU010000088">
    <property type="protein sequence ID" value="KAK9822392.1"/>
    <property type="molecule type" value="Genomic_DNA"/>
</dbReference>
<dbReference type="AlphaFoldDB" id="A0AAW1QMG1"/>
<dbReference type="GO" id="GO:0016279">
    <property type="term" value="F:protein-lysine N-methyltransferase activity"/>
    <property type="evidence" value="ECO:0007669"/>
    <property type="project" value="TreeGrafter"/>
</dbReference>
<accession>A0AAW1QMG1</accession>
<proteinExistence type="predicted"/>
<dbReference type="PANTHER" id="PTHR13271">
    <property type="entry name" value="UNCHARACTERIZED PUTATIVE METHYLTRANSFERASE"/>
    <property type="match status" value="1"/>
</dbReference>
<evidence type="ECO:0000313" key="4">
    <source>
        <dbReference type="Proteomes" id="UP001445335"/>
    </source>
</evidence>
<dbReference type="Proteomes" id="UP001445335">
    <property type="component" value="Unassembled WGS sequence"/>
</dbReference>